<dbReference type="PANTHER" id="PTHR43208:SF1">
    <property type="entry name" value="ABC TRANSPORTER SUBSTRATE-BINDING PROTEIN"/>
    <property type="match status" value="1"/>
</dbReference>
<dbReference type="CDD" id="cd19963">
    <property type="entry name" value="PBP1_BMP-like"/>
    <property type="match status" value="1"/>
</dbReference>
<dbReference type="Pfam" id="PF02608">
    <property type="entry name" value="Bmp"/>
    <property type="match status" value="1"/>
</dbReference>
<dbReference type="PROSITE" id="PS51257">
    <property type="entry name" value="PROKAR_LIPOPROTEIN"/>
    <property type="match status" value="1"/>
</dbReference>
<dbReference type="EMBL" id="BAABBN010000007">
    <property type="protein sequence ID" value="GAA3926080.1"/>
    <property type="molecule type" value="Genomic_DNA"/>
</dbReference>
<keyword evidence="1" id="KW-0732">Signal</keyword>
<dbReference type="RefSeq" id="WP_344798645.1">
    <property type="nucleotide sequence ID" value="NZ_BAABBN010000007.1"/>
</dbReference>
<organism evidence="3 4">
    <name type="scientific">Litoribacillus peritrichatus</name>
    <dbReference type="NCBI Taxonomy" id="718191"/>
    <lineage>
        <taxon>Bacteria</taxon>
        <taxon>Pseudomonadati</taxon>
        <taxon>Pseudomonadota</taxon>
        <taxon>Gammaproteobacteria</taxon>
        <taxon>Oceanospirillales</taxon>
        <taxon>Oceanospirillaceae</taxon>
        <taxon>Litoribacillus</taxon>
    </lineage>
</organism>
<dbReference type="InterPro" id="IPR052910">
    <property type="entry name" value="ABC-Purine-Binding"/>
</dbReference>
<dbReference type="InterPro" id="IPR003760">
    <property type="entry name" value="PnrA-like"/>
</dbReference>
<accession>A0ABP7MLY1</accession>
<dbReference type="InterPro" id="IPR028082">
    <property type="entry name" value="Peripla_BP_I"/>
</dbReference>
<proteinExistence type="predicted"/>
<comment type="caution">
    <text evidence="3">The sequence shown here is derived from an EMBL/GenBank/DDBJ whole genome shotgun (WGS) entry which is preliminary data.</text>
</comment>
<dbReference type="Gene3D" id="3.40.50.2300">
    <property type="match status" value="2"/>
</dbReference>
<evidence type="ECO:0000313" key="3">
    <source>
        <dbReference type="EMBL" id="GAA3926080.1"/>
    </source>
</evidence>
<dbReference type="PANTHER" id="PTHR43208">
    <property type="entry name" value="ABC TRANSPORTER SUBSTRATE-BINDING PROTEIN"/>
    <property type="match status" value="1"/>
</dbReference>
<feature type="domain" description="ABC transporter substrate-binding protein PnrA-like" evidence="2">
    <location>
        <begin position="39"/>
        <end position="325"/>
    </location>
</feature>
<dbReference type="SUPFAM" id="SSF53822">
    <property type="entry name" value="Periplasmic binding protein-like I"/>
    <property type="match status" value="1"/>
</dbReference>
<name>A0ABP7MLY1_9GAMM</name>
<evidence type="ECO:0000313" key="4">
    <source>
        <dbReference type="Proteomes" id="UP001501565"/>
    </source>
</evidence>
<sequence>MTRLAEKGLFKKGSSLTKLLTAATLAAGCSLAAAEAPLKVGFVYVGPTGDAGWTYAHDEGRKYMVEQLGDQVETTYVESVAEGADSERVIRQMAAKGHDLIFTTSFGYMNPTLKVAKRFPKVKFEHATGYKRGKNTGTYFARAYQGRYLTGMIAGKMTESNVIGYVASFPIPEVIRGINAFTKGAQEVNPDVKVKVVWASTWYDPAKEREAAETLMLQGADILTQHTDSAAVIQAAQSKGKYAIGYHSDMSPYGAKAHLTATVHNWGELYTQKAKSVLSGNWKSEDLWPGIAEGVTDLAPFNEAIPADVKELVLNKKQAIKEGKVRVFDGPVINQAGEVVIPAGNTMSDNDLKGFNWYVNGVEGQLPKS</sequence>
<evidence type="ECO:0000259" key="2">
    <source>
        <dbReference type="Pfam" id="PF02608"/>
    </source>
</evidence>
<dbReference type="Proteomes" id="UP001501565">
    <property type="component" value="Unassembled WGS sequence"/>
</dbReference>
<gene>
    <name evidence="3" type="ORF">GCM10022277_22700</name>
</gene>
<protein>
    <submittedName>
        <fullName evidence="3">BMP family ABC transporter substrate-binding protein</fullName>
    </submittedName>
</protein>
<keyword evidence="4" id="KW-1185">Reference proteome</keyword>
<evidence type="ECO:0000256" key="1">
    <source>
        <dbReference type="ARBA" id="ARBA00022729"/>
    </source>
</evidence>
<reference evidence="4" key="1">
    <citation type="journal article" date="2019" name="Int. J. Syst. Evol. Microbiol.">
        <title>The Global Catalogue of Microorganisms (GCM) 10K type strain sequencing project: providing services to taxonomists for standard genome sequencing and annotation.</title>
        <authorList>
            <consortium name="The Broad Institute Genomics Platform"/>
            <consortium name="The Broad Institute Genome Sequencing Center for Infectious Disease"/>
            <person name="Wu L."/>
            <person name="Ma J."/>
        </authorList>
    </citation>
    <scope>NUCLEOTIDE SEQUENCE [LARGE SCALE GENOMIC DNA]</scope>
    <source>
        <strain evidence="4">JCM 17551</strain>
    </source>
</reference>